<protein>
    <submittedName>
        <fullName evidence="1">Uncharacterized protein</fullName>
    </submittedName>
</protein>
<dbReference type="EMBL" id="KU686205">
    <property type="protein sequence ID" value="AOV60419.1"/>
    <property type="molecule type" value="Genomic_DNA"/>
</dbReference>
<organism evidence="1 5">
    <name type="scientific">Synechococcus phage S-CAM9</name>
    <dbReference type="NCBI Taxonomy" id="1883369"/>
    <lineage>
        <taxon>Viruses</taxon>
        <taxon>Duplodnaviria</taxon>
        <taxon>Heunggongvirae</taxon>
        <taxon>Uroviricota</taxon>
        <taxon>Caudoviricetes</taxon>
        <taxon>Pantevenvirales</taxon>
        <taxon>Kyanoviridae</taxon>
        <taxon>Kanaloavirus</taxon>
        <taxon>Kanaloavirus scam9</taxon>
    </lineage>
</organism>
<evidence type="ECO:0000313" key="3">
    <source>
        <dbReference type="EMBL" id="AOV60647.1"/>
    </source>
</evidence>
<evidence type="ECO:0000313" key="4">
    <source>
        <dbReference type="Proteomes" id="UP000202784"/>
    </source>
</evidence>
<gene>
    <name evidence="3" type="ORF">N161109_044</name>
    <name evidence="1" type="ORF">S050808_044</name>
    <name evidence="2" type="ORF">S820908_044</name>
</gene>
<dbReference type="Proteomes" id="UP000240393">
    <property type="component" value="Segment"/>
</dbReference>
<name>A0A1D8KNI7_9CAUD</name>
<accession>A0A1D8KNI7</accession>
<dbReference type="GeneID" id="30307628"/>
<dbReference type="RefSeq" id="YP_009322479.1">
    <property type="nucleotide sequence ID" value="NC_031922.1"/>
</dbReference>
<dbReference type="EMBL" id="KU686206">
    <property type="protein sequence ID" value="AOV60647.1"/>
    <property type="molecule type" value="Genomic_DNA"/>
</dbReference>
<dbReference type="EMBL" id="KU686204">
    <property type="protein sequence ID" value="AOV60191.1"/>
    <property type="molecule type" value="Genomic_DNA"/>
</dbReference>
<dbReference type="Proteomes" id="UP000202784">
    <property type="component" value="Segment"/>
</dbReference>
<reference evidence="4 5" key="1">
    <citation type="journal article" date="2016" name="Virology">
        <title>The genomic content and context of auxiliary metabolic genes in marine cyanomyoviruses.</title>
        <authorList>
            <person name="Crummett L.T."/>
            <person name="Puxty R.J."/>
            <person name="Weihe C."/>
            <person name="Marston M.F."/>
            <person name="Martiny J.B."/>
        </authorList>
    </citation>
    <scope>NUCLEOTIDE SEQUENCE [LARGE SCALE GENOMIC DNA]</scope>
    <source>
        <strain evidence="1">0808SB05</strain>
        <strain evidence="2">0908SB82</strain>
        <strain evidence="3">1109NB16</strain>
    </source>
</reference>
<evidence type="ECO:0000313" key="1">
    <source>
        <dbReference type="EMBL" id="AOV60191.1"/>
    </source>
</evidence>
<dbReference type="KEGG" id="vg:30307628"/>
<sequence>MKVTLTQGTYVIGDRREMMTDDVDPLWKISVENGTYTDQYGSKYVITCGEIAVSLAQLIKHPQIIKNSIKANGCCGRQVNGPSWILGWTRQFSVLWTTKPFEVDNSKLQVGPLTLVVDG</sequence>
<proteinExistence type="predicted"/>
<evidence type="ECO:0000313" key="5">
    <source>
        <dbReference type="Proteomes" id="UP000240393"/>
    </source>
</evidence>
<evidence type="ECO:0000313" key="2">
    <source>
        <dbReference type="EMBL" id="AOV60419.1"/>
    </source>
</evidence>
<keyword evidence="4" id="KW-1185">Reference proteome</keyword>
<dbReference type="Proteomes" id="UP000241903">
    <property type="component" value="Segment"/>
</dbReference>